<reference evidence="1" key="1">
    <citation type="submission" date="2021-10" db="EMBL/GenBank/DDBJ databases">
        <title>Collection of gut derived symbiotic bacterial strains cultured from healthy donors.</title>
        <authorList>
            <person name="Lin H."/>
            <person name="Littmann E."/>
            <person name="Claire K."/>
            <person name="Pamer E."/>
        </authorList>
    </citation>
    <scope>NUCLEOTIDE SEQUENCE</scope>
    <source>
        <strain evidence="1">MSK.23.105</strain>
    </source>
</reference>
<name>A0AAW4U0J7_BIFBR</name>
<dbReference type="RefSeq" id="WP_217297741.1">
    <property type="nucleotide sequence ID" value="NZ_JAHOCE010000034.1"/>
</dbReference>
<organism evidence="1 2">
    <name type="scientific">Bifidobacterium breve</name>
    <dbReference type="NCBI Taxonomy" id="1685"/>
    <lineage>
        <taxon>Bacteria</taxon>
        <taxon>Bacillati</taxon>
        <taxon>Actinomycetota</taxon>
        <taxon>Actinomycetes</taxon>
        <taxon>Bifidobacteriales</taxon>
        <taxon>Bifidobacteriaceae</taxon>
        <taxon>Bifidobacterium</taxon>
    </lineage>
</organism>
<sequence>MNWSARRHSISFNAEHHKAADELTLENEERDERWCNDEHSCGGQDEINDLQDHAVCRIVFPVWAAKADPMWDEQEHQYQNNIYEDEQQRLW</sequence>
<gene>
    <name evidence="1" type="ORF">LIP63_09955</name>
</gene>
<dbReference type="AlphaFoldDB" id="A0AAW4U0J7"/>
<dbReference type="Proteomes" id="UP001198148">
    <property type="component" value="Unassembled WGS sequence"/>
</dbReference>
<protein>
    <submittedName>
        <fullName evidence="1">Uncharacterized protein</fullName>
    </submittedName>
</protein>
<comment type="caution">
    <text evidence="1">The sequence shown here is derived from an EMBL/GenBank/DDBJ whole genome shotgun (WGS) entry which is preliminary data.</text>
</comment>
<evidence type="ECO:0000313" key="1">
    <source>
        <dbReference type="EMBL" id="MCB5645675.1"/>
    </source>
</evidence>
<proteinExistence type="predicted"/>
<accession>A0AAW4U0J7</accession>
<evidence type="ECO:0000313" key="2">
    <source>
        <dbReference type="Proteomes" id="UP001198148"/>
    </source>
</evidence>
<dbReference type="EMBL" id="JAJBPF010000036">
    <property type="protein sequence ID" value="MCB5645675.1"/>
    <property type="molecule type" value="Genomic_DNA"/>
</dbReference>